<reference evidence="1" key="1">
    <citation type="submission" date="2018-06" db="EMBL/GenBank/DDBJ databases">
        <authorList>
            <person name="Zhirakovskaya E."/>
        </authorList>
    </citation>
    <scope>NUCLEOTIDE SEQUENCE</scope>
</reference>
<evidence type="ECO:0000313" key="1">
    <source>
        <dbReference type="EMBL" id="VAW89892.1"/>
    </source>
</evidence>
<dbReference type="AlphaFoldDB" id="A0A3B0ZR24"/>
<dbReference type="EMBL" id="UOFP01000297">
    <property type="protein sequence ID" value="VAW89892.1"/>
    <property type="molecule type" value="Genomic_DNA"/>
</dbReference>
<gene>
    <name evidence="1" type="ORF">MNBD_GAMMA18-2305</name>
</gene>
<dbReference type="SUPFAM" id="SSF103515">
    <property type="entry name" value="Autotransporter"/>
    <property type="match status" value="1"/>
</dbReference>
<proteinExistence type="predicted"/>
<evidence type="ECO:0008006" key="2">
    <source>
        <dbReference type="Google" id="ProtNLM"/>
    </source>
</evidence>
<protein>
    <recommendedName>
        <fullName evidence="2">Outer membrane protein beta-barrel domain-containing protein</fullName>
    </recommendedName>
</protein>
<organism evidence="1">
    <name type="scientific">hydrothermal vent metagenome</name>
    <dbReference type="NCBI Taxonomy" id="652676"/>
    <lineage>
        <taxon>unclassified sequences</taxon>
        <taxon>metagenomes</taxon>
        <taxon>ecological metagenomes</taxon>
    </lineage>
</organism>
<dbReference type="InterPro" id="IPR036709">
    <property type="entry name" value="Autotransporte_beta_dom_sf"/>
</dbReference>
<name>A0A3B0ZR24_9ZZZZ</name>
<sequence length="183" mass="20471">MKKLTINFIVAFIVLVMFEKVTAGDIKVRAREHFDFHNVSLNNSDDTSYRGLSNTINVWWEKPRIYSIGLAFNPIIGSASANGDYDARISNKIKLITLGMEGKYYHRDIAPSLFSRLGLGYSRLNTNGSIGDIDGYHVYVGAGWEFDVKGIGIALEMAFRQSRLEQGGIVNSITPSIGVHFYR</sequence>
<accession>A0A3B0ZR24</accession>